<comment type="caution">
    <text evidence="22">Lacks conserved residue(s) required for the propagation of feature annotation.</text>
</comment>
<comment type="subcellular location">
    <subcellularLocation>
        <location evidence="1">Membrane</location>
        <topology evidence="1">Single-pass type I membrane protein</topology>
    </subcellularLocation>
</comment>
<evidence type="ECO:0000256" key="3">
    <source>
        <dbReference type="ARBA" id="ARBA00022527"/>
    </source>
</evidence>
<dbReference type="GO" id="GO:0016020">
    <property type="term" value="C:membrane"/>
    <property type="evidence" value="ECO:0007669"/>
    <property type="project" value="UniProtKB-SubCell"/>
</dbReference>
<evidence type="ECO:0000256" key="14">
    <source>
        <dbReference type="ARBA" id="ARBA00022989"/>
    </source>
</evidence>
<dbReference type="FunFam" id="1.10.510.10:FF:000237">
    <property type="entry name" value="G-type lectin S-receptor-like serine/threonine-protein kinase"/>
    <property type="match status" value="1"/>
</dbReference>
<dbReference type="InterPro" id="IPR000742">
    <property type="entry name" value="EGF"/>
</dbReference>
<evidence type="ECO:0000256" key="24">
    <source>
        <dbReference type="SAM" id="Phobius"/>
    </source>
</evidence>
<keyword evidence="19" id="KW-0325">Glycoprotein</keyword>
<keyword evidence="15" id="KW-0465">Mannose-binding</keyword>
<dbReference type="FunFam" id="3.30.200.20:FF:000059">
    <property type="entry name" value="S-receptor-like serine/threonine-protein kinase"/>
    <property type="match status" value="1"/>
</dbReference>
<dbReference type="GO" id="GO:0005524">
    <property type="term" value="F:ATP binding"/>
    <property type="evidence" value="ECO:0007669"/>
    <property type="project" value="UniProtKB-UniRule"/>
</dbReference>
<evidence type="ECO:0000256" key="20">
    <source>
        <dbReference type="ARBA" id="ARBA00047899"/>
    </source>
</evidence>
<dbReference type="FunFam" id="2.90.10.10:FF:000026">
    <property type="entry name" value="Serine/threonine-protein kinase"/>
    <property type="match status" value="1"/>
</dbReference>
<evidence type="ECO:0000259" key="26">
    <source>
        <dbReference type="PROSITE" id="PS50026"/>
    </source>
</evidence>
<evidence type="ECO:0000256" key="15">
    <source>
        <dbReference type="ARBA" id="ARBA00023035"/>
    </source>
</evidence>
<evidence type="ECO:0000256" key="13">
    <source>
        <dbReference type="ARBA" id="ARBA00022840"/>
    </source>
</evidence>
<dbReference type="GO" id="GO:0005537">
    <property type="term" value="F:D-mannose binding"/>
    <property type="evidence" value="ECO:0007669"/>
    <property type="project" value="UniProtKB-KW"/>
</dbReference>
<dbReference type="InterPro" id="IPR011009">
    <property type="entry name" value="Kinase-like_dom_sf"/>
</dbReference>
<evidence type="ECO:0000256" key="19">
    <source>
        <dbReference type="ARBA" id="ARBA00023180"/>
    </source>
</evidence>
<evidence type="ECO:0000256" key="6">
    <source>
        <dbReference type="ARBA" id="ARBA00022679"/>
    </source>
</evidence>
<proteinExistence type="predicted"/>
<keyword evidence="8" id="KW-0732">Signal</keyword>
<feature type="binding site" evidence="23">
    <location>
        <position position="613"/>
    </location>
    <ligand>
        <name>ATP</name>
        <dbReference type="ChEBI" id="CHEBI:30616"/>
    </ligand>
</feature>
<evidence type="ECO:0000259" key="27">
    <source>
        <dbReference type="PROSITE" id="PS50927"/>
    </source>
</evidence>
<keyword evidence="10" id="KW-0677">Repeat</keyword>
<keyword evidence="17" id="KW-1015">Disulfide bond</keyword>
<feature type="domain" description="Bulb-type lectin" evidence="27">
    <location>
        <begin position="89"/>
        <end position="271"/>
    </location>
</feature>
<keyword evidence="6" id="KW-0808">Transferase</keyword>
<evidence type="ECO:0000313" key="28">
    <source>
        <dbReference type="EMBL" id="MQM12470.1"/>
    </source>
</evidence>
<dbReference type="Proteomes" id="UP000652761">
    <property type="component" value="Unassembled WGS sequence"/>
</dbReference>
<keyword evidence="11 23" id="KW-0547">Nucleotide-binding</keyword>
<evidence type="ECO:0000256" key="23">
    <source>
        <dbReference type="PROSITE-ProRule" id="PRU10141"/>
    </source>
</evidence>
<evidence type="ECO:0000256" key="22">
    <source>
        <dbReference type="PROSITE-ProRule" id="PRU00076"/>
    </source>
</evidence>
<dbReference type="AlphaFoldDB" id="A0A843X6H2"/>
<keyword evidence="14 24" id="KW-1133">Transmembrane helix</keyword>
<dbReference type="InterPro" id="IPR024171">
    <property type="entry name" value="SRK-like_kinase"/>
</dbReference>
<keyword evidence="13 23" id="KW-0067">ATP-binding</keyword>
<evidence type="ECO:0000256" key="17">
    <source>
        <dbReference type="ARBA" id="ARBA00023157"/>
    </source>
</evidence>
<dbReference type="SUPFAM" id="SSF56112">
    <property type="entry name" value="Protein kinase-like (PK-like)"/>
    <property type="match status" value="1"/>
</dbReference>
<dbReference type="InterPro" id="IPR001480">
    <property type="entry name" value="Bulb-type_lectin_dom"/>
</dbReference>
<evidence type="ECO:0000256" key="2">
    <source>
        <dbReference type="ARBA" id="ARBA00012513"/>
    </source>
</evidence>
<keyword evidence="7 24" id="KW-0812">Transmembrane</keyword>
<evidence type="ECO:0000256" key="21">
    <source>
        <dbReference type="ARBA" id="ARBA00048679"/>
    </source>
</evidence>
<dbReference type="SMART" id="SM00220">
    <property type="entry name" value="S_TKc"/>
    <property type="match status" value="1"/>
</dbReference>
<dbReference type="PROSITE" id="PS50927">
    <property type="entry name" value="BULB_LECTIN"/>
    <property type="match status" value="1"/>
</dbReference>
<evidence type="ECO:0000256" key="12">
    <source>
        <dbReference type="ARBA" id="ARBA00022777"/>
    </source>
</evidence>
<evidence type="ECO:0000259" key="25">
    <source>
        <dbReference type="PROSITE" id="PS50011"/>
    </source>
</evidence>
<sequence>MAFGSSLFLQPYQHAQLPKKAMQQHVLYRSIFSEPSFSSSPFSSLISYASTTPVFSCACLPTSTMAAAAAVVLCLWLSLLGSATTSVVAAATTKAVSIALNSSLSTARSPSAWRSASGRFAFGFYPVPGGFLVGIWLETAPNRTIVWTAFRDEPPVTGGALSLLGGRLQLTATGTDGIKYISDNGVSGSYASMLDTGDFVIYDGSDQIVWSTAASPTDTILARQTMRPGYQLISSSSAFNRSTGMFRLKMQQDGNLVLYPIDGDDTAIFAYWSSRTSGAQGLSLKLDSQGALFLSADSGTYPRKNLTYAMRRAPDAEVLYRATVEEDGVFRLYGHAFYLNGSSPTTSILWQAPDSPCTVKGICGLNSYCSLSADGQPQCLCPHGFRFNNPQQWRLGCKRNFSVGSCEDGAVRGAPTASMTLLNAVWQTEDAYSTPSSSSAQDCETECLADCLCGAALFQGGRCLKQALPFRFAQSDTGAQAFVKVGNFQIIDRDKNTTAAAGTDKINGTAMVNPAGAKKTLISLAALLMISGACAVCSVFLASFLTALVYKRKFGRYICKASLDGEAPLTSFSYVQLMTATGGFKEVVGKGAFGTVFKGTLASPRGQKIVAVKRLDRMAEEGEREFQREVRAIGRIHHRNLARLLGFCNEGAHRMLVYDYMSKGSLADVLFKAEVRPGWEERVRIALDVASGLRYLHDECEARIIHCDIKPQNILMDGDGTAKISDFGLAKLMLAEQTRTITQVRGTRGYLAPEWHKNAPITTKTDVYSFGVVLLEIVCCRRSLELEAAAAEEMVLTEWAYGCLLSRELPRLVDGEVVELGELERMVKTGLWCVQSDPTSRPTMRNVVLMLEGNINIALPPPPEPV</sequence>
<dbReference type="InterPro" id="IPR000719">
    <property type="entry name" value="Prot_kinase_dom"/>
</dbReference>
<dbReference type="PIRSF" id="PIRSF000641">
    <property type="entry name" value="SRK"/>
    <property type="match status" value="1"/>
</dbReference>
<feature type="transmembrane region" description="Helical" evidence="24">
    <location>
        <begin position="521"/>
        <end position="550"/>
    </location>
</feature>
<evidence type="ECO:0000256" key="11">
    <source>
        <dbReference type="ARBA" id="ARBA00022741"/>
    </source>
</evidence>
<dbReference type="OrthoDB" id="1668230at2759"/>
<evidence type="ECO:0000256" key="10">
    <source>
        <dbReference type="ARBA" id="ARBA00022737"/>
    </source>
</evidence>
<dbReference type="CDD" id="cd14066">
    <property type="entry name" value="STKc_IRAK"/>
    <property type="match status" value="1"/>
</dbReference>
<dbReference type="Gene3D" id="2.90.10.30">
    <property type="match status" value="1"/>
</dbReference>
<evidence type="ECO:0000256" key="8">
    <source>
        <dbReference type="ARBA" id="ARBA00022729"/>
    </source>
</evidence>
<comment type="catalytic activity">
    <reaction evidence="21">
        <text>L-seryl-[protein] + ATP = O-phospho-L-seryl-[protein] + ADP + H(+)</text>
        <dbReference type="Rhea" id="RHEA:17989"/>
        <dbReference type="Rhea" id="RHEA-COMP:9863"/>
        <dbReference type="Rhea" id="RHEA-COMP:11604"/>
        <dbReference type="ChEBI" id="CHEBI:15378"/>
        <dbReference type="ChEBI" id="CHEBI:29999"/>
        <dbReference type="ChEBI" id="CHEBI:30616"/>
        <dbReference type="ChEBI" id="CHEBI:83421"/>
        <dbReference type="ChEBI" id="CHEBI:456216"/>
        <dbReference type="EC" id="2.7.11.1"/>
    </reaction>
</comment>
<evidence type="ECO:0000256" key="16">
    <source>
        <dbReference type="ARBA" id="ARBA00023136"/>
    </source>
</evidence>
<evidence type="ECO:0000256" key="9">
    <source>
        <dbReference type="ARBA" id="ARBA00022734"/>
    </source>
</evidence>
<dbReference type="PROSITE" id="PS50026">
    <property type="entry name" value="EGF_3"/>
    <property type="match status" value="1"/>
</dbReference>
<dbReference type="PROSITE" id="PS50011">
    <property type="entry name" value="PROTEIN_KINASE_DOM"/>
    <property type="match status" value="1"/>
</dbReference>
<dbReference type="PANTHER" id="PTHR47976">
    <property type="entry name" value="G-TYPE LECTIN S-RECEPTOR-LIKE SERINE/THREONINE-PROTEIN KINASE SD2-5"/>
    <property type="match status" value="1"/>
</dbReference>
<keyword evidence="29" id="KW-1185">Reference proteome</keyword>
<dbReference type="Gene3D" id="1.10.510.10">
    <property type="entry name" value="Transferase(Phosphotransferase) domain 1"/>
    <property type="match status" value="1"/>
</dbReference>
<protein>
    <recommendedName>
        <fullName evidence="2">non-specific serine/threonine protein kinase</fullName>
        <ecNumber evidence="2">2.7.11.1</ecNumber>
    </recommendedName>
</protein>
<evidence type="ECO:0000256" key="1">
    <source>
        <dbReference type="ARBA" id="ARBA00004479"/>
    </source>
</evidence>
<name>A0A843X6H2_COLES</name>
<evidence type="ECO:0000256" key="7">
    <source>
        <dbReference type="ARBA" id="ARBA00022692"/>
    </source>
</evidence>
<accession>A0A843X6H2</accession>
<keyword evidence="9" id="KW-0430">Lectin</keyword>
<dbReference type="PANTHER" id="PTHR47976:SF27">
    <property type="entry name" value="RECEPTOR-LIKE SERINE_THREONINE-PROTEIN KINASE"/>
    <property type="match status" value="1"/>
</dbReference>
<evidence type="ECO:0000256" key="18">
    <source>
        <dbReference type="ARBA" id="ARBA00023170"/>
    </source>
</evidence>
<dbReference type="GO" id="GO:0051707">
    <property type="term" value="P:response to other organism"/>
    <property type="evidence" value="ECO:0007669"/>
    <property type="project" value="UniProtKB-ARBA"/>
</dbReference>
<feature type="domain" description="EGF-like" evidence="26">
    <location>
        <begin position="353"/>
        <end position="391"/>
    </location>
</feature>
<dbReference type="InterPro" id="IPR051343">
    <property type="entry name" value="G-type_lectin_kinases/EP1-like"/>
</dbReference>
<dbReference type="SMART" id="SM00108">
    <property type="entry name" value="B_lectin"/>
    <property type="match status" value="1"/>
</dbReference>
<dbReference type="Gene3D" id="2.90.10.10">
    <property type="entry name" value="Bulb-type lectin domain"/>
    <property type="match status" value="1"/>
</dbReference>
<dbReference type="PROSITE" id="PS00107">
    <property type="entry name" value="PROTEIN_KINASE_ATP"/>
    <property type="match status" value="1"/>
</dbReference>
<dbReference type="GO" id="GO:0004674">
    <property type="term" value="F:protein serine/threonine kinase activity"/>
    <property type="evidence" value="ECO:0007669"/>
    <property type="project" value="UniProtKB-KW"/>
</dbReference>
<dbReference type="EMBL" id="NMUH01005325">
    <property type="protein sequence ID" value="MQM12470.1"/>
    <property type="molecule type" value="Genomic_DNA"/>
</dbReference>
<keyword evidence="3" id="KW-0723">Serine/threonine-protein kinase</keyword>
<keyword evidence="5" id="KW-0348">Hemagglutinin</keyword>
<dbReference type="InterPro" id="IPR008271">
    <property type="entry name" value="Ser/Thr_kinase_AS"/>
</dbReference>
<comment type="catalytic activity">
    <reaction evidence="20">
        <text>L-threonyl-[protein] + ATP = O-phospho-L-threonyl-[protein] + ADP + H(+)</text>
        <dbReference type="Rhea" id="RHEA:46608"/>
        <dbReference type="Rhea" id="RHEA-COMP:11060"/>
        <dbReference type="Rhea" id="RHEA-COMP:11605"/>
        <dbReference type="ChEBI" id="CHEBI:15378"/>
        <dbReference type="ChEBI" id="CHEBI:30013"/>
        <dbReference type="ChEBI" id="CHEBI:30616"/>
        <dbReference type="ChEBI" id="CHEBI:61977"/>
        <dbReference type="ChEBI" id="CHEBI:456216"/>
        <dbReference type="EC" id="2.7.11.1"/>
    </reaction>
</comment>
<organism evidence="28 29">
    <name type="scientific">Colocasia esculenta</name>
    <name type="common">Wild taro</name>
    <name type="synonym">Arum esculentum</name>
    <dbReference type="NCBI Taxonomy" id="4460"/>
    <lineage>
        <taxon>Eukaryota</taxon>
        <taxon>Viridiplantae</taxon>
        <taxon>Streptophyta</taxon>
        <taxon>Embryophyta</taxon>
        <taxon>Tracheophyta</taxon>
        <taxon>Spermatophyta</taxon>
        <taxon>Magnoliopsida</taxon>
        <taxon>Liliopsida</taxon>
        <taxon>Araceae</taxon>
        <taxon>Aroideae</taxon>
        <taxon>Colocasieae</taxon>
        <taxon>Colocasia</taxon>
    </lineage>
</organism>
<reference evidence="28" key="1">
    <citation type="submission" date="2017-07" db="EMBL/GenBank/DDBJ databases">
        <title>Taro Niue Genome Assembly and Annotation.</title>
        <authorList>
            <person name="Atibalentja N."/>
            <person name="Keating K."/>
            <person name="Fields C.J."/>
        </authorList>
    </citation>
    <scope>NUCLEOTIDE SEQUENCE</scope>
    <source>
        <strain evidence="28">Niue_2</strain>
        <tissue evidence="28">Leaf</tissue>
    </source>
</reference>
<comment type="caution">
    <text evidence="28">The sequence shown here is derived from an EMBL/GenBank/DDBJ whole genome shotgun (WGS) entry which is preliminary data.</text>
</comment>
<keyword evidence="16 24" id="KW-0472">Membrane</keyword>
<keyword evidence="12" id="KW-0418">Kinase</keyword>
<dbReference type="Gene3D" id="3.30.200.20">
    <property type="entry name" value="Phosphorylase Kinase, domain 1"/>
    <property type="match status" value="1"/>
</dbReference>
<keyword evidence="18" id="KW-0675">Receptor</keyword>
<keyword evidence="4 22" id="KW-0245">EGF-like domain</keyword>
<evidence type="ECO:0000313" key="29">
    <source>
        <dbReference type="Proteomes" id="UP000652761"/>
    </source>
</evidence>
<evidence type="ECO:0000256" key="5">
    <source>
        <dbReference type="ARBA" id="ARBA00022546"/>
    </source>
</evidence>
<dbReference type="PROSITE" id="PS00108">
    <property type="entry name" value="PROTEIN_KINASE_ST"/>
    <property type="match status" value="1"/>
</dbReference>
<dbReference type="Pfam" id="PF00069">
    <property type="entry name" value="Pkinase"/>
    <property type="match status" value="1"/>
</dbReference>
<dbReference type="EC" id="2.7.11.1" evidence="2"/>
<dbReference type="SUPFAM" id="SSF51110">
    <property type="entry name" value="alpha-D-mannose-specific plant lectins"/>
    <property type="match status" value="2"/>
</dbReference>
<feature type="domain" description="Protein kinase" evidence="25">
    <location>
        <begin position="582"/>
        <end position="859"/>
    </location>
</feature>
<gene>
    <name evidence="28" type="ORF">Taro_045394</name>
</gene>
<dbReference type="InterPro" id="IPR036426">
    <property type="entry name" value="Bulb-type_lectin_dom_sf"/>
</dbReference>
<evidence type="ECO:0000256" key="4">
    <source>
        <dbReference type="ARBA" id="ARBA00022536"/>
    </source>
</evidence>
<dbReference type="InterPro" id="IPR017441">
    <property type="entry name" value="Protein_kinase_ATP_BS"/>
</dbReference>